<name>A5E499_LODEL</name>
<dbReference type="VEuPathDB" id="FungiDB:LELG_04438"/>
<evidence type="ECO:0000313" key="2">
    <source>
        <dbReference type="Proteomes" id="UP000001996"/>
    </source>
</evidence>
<accession>A5E499</accession>
<organism evidence="1 2">
    <name type="scientific">Lodderomyces elongisporus (strain ATCC 11503 / CBS 2605 / JCM 1781 / NBRC 1676 / NRRL YB-4239)</name>
    <name type="common">Yeast</name>
    <name type="synonym">Saccharomyces elongisporus</name>
    <dbReference type="NCBI Taxonomy" id="379508"/>
    <lineage>
        <taxon>Eukaryota</taxon>
        <taxon>Fungi</taxon>
        <taxon>Dikarya</taxon>
        <taxon>Ascomycota</taxon>
        <taxon>Saccharomycotina</taxon>
        <taxon>Pichiomycetes</taxon>
        <taxon>Debaryomycetaceae</taxon>
        <taxon>Candida/Lodderomyces clade</taxon>
        <taxon>Lodderomyces</taxon>
    </lineage>
</organism>
<gene>
    <name evidence="1" type="ORF">LELG_04438</name>
</gene>
<dbReference type="InParanoid" id="A5E499"/>
<sequence length="157" mass="18352">MSKLHCHSFKRFSNIIKASQKYKQRDKYTYIHTHIQTYRHTYIKTYIQTNRHCLFRALSLSSSPQPPFHPHTLLPPPPEPLVSPAPPQPRFLTNYKNRFHALQVGYAYVESPYFQPLLPTTSAFVTDSNPPLPLVSFLLTLRIKYMPQQLNDGIEEK</sequence>
<proteinExistence type="predicted"/>
<evidence type="ECO:0000313" key="1">
    <source>
        <dbReference type="EMBL" id="EDK46257.1"/>
    </source>
</evidence>
<protein>
    <submittedName>
        <fullName evidence="1">Uncharacterized protein</fullName>
    </submittedName>
</protein>
<keyword evidence="2" id="KW-1185">Reference proteome</keyword>
<reference evidence="1 2" key="1">
    <citation type="journal article" date="2009" name="Nature">
        <title>Evolution of pathogenicity and sexual reproduction in eight Candida genomes.</title>
        <authorList>
            <person name="Butler G."/>
            <person name="Rasmussen M.D."/>
            <person name="Lin M.F."/>
            <person name="Santos M.A."/>
            <person name="Sakthikumar S."/>
            <person name="Munro C.A."/>
            <person name="Rheinbay E."/>
            <person name="Grabherr M."/>
            <person name="Forche A."/>
            <person name="Reedy J.L."/>
            <person name="Agrafioti I."/>
            <person name="Arnaud M.B."/>
            <person name="Bates S."/>
            <person name="Brown A.J."/>
            <person name="Brunke S."/>
            <person name="Costanzo M.C."/>
            <person name="Fitzpatrick D.A."/>
            <person name="de Groot P.W."/>
            <person name="Harris D."/>
            <person name="Hoyer L.L."/>
            <person name="Hube B."/>
            <person name="Klis F.M."/>
            <person name="Kodira C."/>
            <person name="Lennard N."/>
            <person name="Logue M.E."/>
            <person name="Martin R."/>
            <person name="Neiman A.M."/>
            <person name="Nikolaou E."/>
            <person name="Quail M.A."/>
            <person name="Quinn J."/>
            <person name="Santos M.C."/>
            <person name="Schmitzberger F.F."/>
            <person name="Sherlock G."/>
            <person name="Shah P."/>
            <person name="Silverstein K.A."/>
            <person name="Skrzypek M.S."/>
            <person name="Soll D."/>
            <person name="Staggs R."/>
            <person name="Stansfield I."/>
            <person name="Stumpf M.P."/>
            <person name="Sudbery P.E."/>
            <person name="Srikantha T."/>
            <person name="Zeng Q."/>
            <person name="Berman J."/>
            <person name="Berriman M."/>
            <person name="Heitman J."/>
            <person name="Gow N.A."/>
            <person name="Lorenz M.C."/>
            <person name="Birren B.W."/>
            <person name="Kellis M."/>
            <person name="Cuomo C.A."/>
        </authorList>
    </citation>
    <scope>NUCLEOTIDE SEQUENCE [LARGE SCALE GENOMIC DNA]</scope>
    <source>
        <strain evidence="2">ATCC 11503 / BCRC 21390 / CBS 2605 / JCM 1781 / NBRC 1676 / NRRL YB-4239</strain>
    </source>
</reference>
<dbReference type="Proteomes" id="UP000001996">
    <property type="component" value="Unassembled WGS sequence"/>
</dbReference>
<dbReference type="AlphaFoldDB" id="A5E499"/>
<dbReference type="EMBL" id="CH981529">
    <property type="protein sequence ID" value="EDK46257.1"/>
    <property type="molecule type" value="Genomic_DNA"/>
</dbReference>
<dbReference type="HOGENOM" id="CLU_1678233_0_0_1"/>